<dbReference type="PROSITE" id="PS50222">
    <property type="entry name" value="EF_HAND_2"/>
    <property type="match status" value="1"/>
</dbReference>
<evidence type="ECO:0000256" key="5">
    <source>
        <dbReference type="ARBA" id="ARBA00022989"/>
    </source>
</evidence>
<evidence type="ECO:0000256" key="6">
    <source>
        <dbReference type="ARBA" id="ARBA00023136"/>
    </source>
</evidence>
<accession>A0A1V9ZKF9</accession>
<keyword evidence="10" id="KW-1185">Reference proteome</keyword>
<dbReference type="Proteomes" id="UP000243579">
    <property type="component" value="Unassembled WGS sequence"/>
</dbReference>
<keyword evidence="5 7" id="KW-1133">Transmembrane helix</keyword>
<comment type="subcellular location">
    <subcellularLocation>
        <location evidence="1">Cell membrane</location>
        <topology evidence="1">Multi-pass membrane protein</topology>
    </subcellularLocation>
</comment>
<feature type="transmembrane region" description="Helical" evidence="7">
    <location>
        <begin position="506"/>
        <end position="535"/>
    </location>
</feature>
<feature type="transmembrane region" description="Helical" evidence="7">
    <location>
        <begin position="225"/>
        <end position="248"/>
    </location>
</feature>
<organism evidence="9 10">
    <name type="scientific">Achlya hypogyna</name>
    <name type="common">Oomycete</name>
    <name type="synonym">Protoachlya hypogyna</name>
    <dbReference type="NCBI Taxonomy" id="1202772"/>
    <lineage>
        <taxon>Eukaryota</taxon>
        <taxon>Sar</taxon>
        <taxon>Stramenopiles</taxon>
        <taxon>Oomycota</taxon>
        <taxon>Saprolegniomycetes</taxon>
        <taxon>Saprolegniales</taxon>
        <taxon>Achlyaceae</taxon>
        <taxon>Achlya</taxon>
    </lineage>
</organism>
<dbReference type="CDD" id="cd00051">
    <property type="entry name" value="EFh"/>
    <property type="match status" value="1"/>
</dbReference>
<dbReference type="PANTHER" id="PTHR30509">
    <property type="entry name" value="P-HYDROXYBENZOIC ACID EFFLUX PUMP SUBUNIT-RELATED"/>
    <property type="match status" value="1"/>
</dbReference>
<dbReference type="SMART" id="SM00054">
    <property type="entry name" value="EFh"/>
    <property type="match status" value="2"/>
</dbReference>
<dbReference type="Pfam" id="PF13499">
    <property type="entry name" value="EF-hand_7"/>
    <property type="match status" value="1"/>
</dbReference>
<dbReference type="PROSITE" id="PS00018">
    <property type="entry name" value="EF_HAND_1"/>
    <property type="match status" value="1"/>
</dbReference>
<feature type="transmembrane region" description="Helical" evidence="7">
    <location>
        <begin position="632"/>
        <end position="654"/>
    </location>
</feature>
<dbReference type="SUPFAM" id="SSF47473">
    <property type="entry name" value="EF-hand"/>
    <property type="match status" value="1"/>
</dbReference>
<keyword evidence="2" id="KW-1003">Cell membrane</keyword>
<keyword evidence="3 7" id="KW-0812">Transmembrane</keyword>
<dbReference type="InterPro" id="IPR002048">
    <property type="entry name" value="EF_hand_dom"/>
</dbReference>
<dbReference type="STRING" id="1202772.A0A1V9ZKF9"/>
<dbReference type="InterPro" id="IPR011992">
    <property type="entry name" value="EF-hand-dom_pair"/>
</dbReference>
<dbReference type="EMBL" id="JNBR01000084">
    <property type="protein sequence ID" value="OQR98472.1"/>
    <property type="molecule type" value="Genomic_DNA"/>
</dbReference>
<feature type="domain" description="EF-hand" evidence="8">
    <location>
        <begin position="806"/>
        <end position="841"/>
    </location>
</feature>
<gene>
    <name evidence="9" type="ORF">ACHHYP_08591</name>
</gene>
<keyword evidence="6 7" id="KW-0472">Membrane</keyword>
<evidence type="ECO:0000256" key="4">
    <source>
        <dbReference type="ARBA" id="ARBA00022837"/>
    </source>
</evidence>
<evidence type="ECO:0000256" key="2">
    <source>
        <dbReference type="ARBA" id="ARBA00022475"/>
    </source>
</evidence>
<feature type="transmembrane region" description="Helical" evidence="7">
    <location>
        <begin position="575"/>
        <end position="596"/>
    </location>
</feature>
<reference evidence="9 10" key="1">
    <citation type="journal article" date="2014" name="Genome Biol. Evol.">
        <title>The secreted proteins of Achlya hypogyna and Thraustotheca clavata identify the ancestral oomycete secretome and reveal gene acquisitions by horizontal gene transfer.</title>
        <authorList>
            <person name="Misner I."/>
            <person name="Blouin N."/>
            <person name="Leonard G."/>
            <person name="Richards T.A."/>
            <person name="Lane C.E."/>
        </authorList>
    </citation>
    <scope>NUCLEOTIDE SEQUENCE [LARGE SCALE GENOMIC DNA]</scope>
    <source>
        <strain evidence="9 10">ATCC 48635</strain>
    </source>
</reference>
<evidence type="ECO:0000313" key="10">
    <source>
        <dbReference type="Proteomes" id="UP000243579"/>
    </source>
</evidence>
<proteinExistence type="predicted"/>
<dbReference type="GO" id="GO:0005886">
    <property type="term" value="C:plasma membrane"/>
    <property type="evidence" value="ECO:0007669"/>
    <property type="project" value="UniProtKB-SubCell"/>
</dbReference>
<evidence type="ECO:0000313" key="9">
    <source>
        <dbReference type="EMBL" id="OQR98472.1"/>
    </source>
</evidence>
<dbReference type="InterPro" id="IPR018247">
    <property type="entry name" value="EF_Hand_1_Ca_BS"/>
</dbReference>
<protein>
    <submittedName>
        <fullName evidence="9">Transmembrane protein</fullName>
    </submittedName>
</protein>
<feature type="transmembrane region" description="Helical" evidence="7">
    <location>
        <begin position="602"/>
        <end position="620"/>
    </location>
</feature>
<dbReference type="GO" id="GO:0005509">
    <property type="term" value="F:calcium ion binding"/>
    <property type="evidence" value="ECO:0007669"/>
    <property type="project" value="InterPro"/>
</dbReference>
<feature type="transmembrane region" description="Helical" evidence="7">
    <location>
        <begin position="161"/>
        <end position="180"/>
    </location>
</feature>
<evidence type="ECO:0000259" key="8">
    <source>
        <dbReference type="PROSITE" id="PS50222"/>
    </source>
</evidence>
<comment type="caution">
    <text evidence="9">The sequence shown here is derived from an EMBL/GenBank/DDBJ whole genome shotgun (WGS) entry which is preliminary data.</text>
</comment>
<feature type="transmembrane region" description="Helical" evidence="7">
    <location>
        <begin position="72"/>
        <end position="94"/>
    </location>
</feature>
<name>A0A1V9ZKF9_ACHHY</name>
<evidence type="ECO:0000256" key="3">
    <source>
        <dbReference type="ARBA" id="ARBA00022692"/>
    </source>
</evidence>
<evidence type="ECO:0000256" key="7">
    <source>
        <dbReference type="SAM" id="Phobius"/>
    </source>
</evidence>
<dbReference type="Gene3D" id="1.10.238.10">
    <property type="entry name" value="EF-hand"/>
    <property type="match status" value="1"/>
</dbReference>
<feature type="transmembrane region" description="Helical" evidence="7">
    <location>
        <begin position="547"/>
        <end position="568"/>
    </location>
</feature>
<keyword evidence="4" id="KW-0106">Calcium</keyword>
<dbReference type="AlphaFoldDB" id="A0A1V9ZKF9"/>
<evidence type="ECO:0000256" key="1">
    <source>
        <dbReference type="ARBA" id="ARBA00004651"/>
    </source>
</evidence>
<sequence>MLRKLSKVQEEALGRLRINVGRRRPVATMAASRTRFWTSLGLAMRAALGALLSSAFLTHATAERGTWACFPDWYILGGVSFIAVSCVIACGHNVGATMCQMFQQKLGVALAFGFNALLFSNFQPRLFQTQDEVDASVADGTLLRITKSFSGEPYYVNNRDLFTVLPFTMAFNALVLVLPFASGTRKFAMVNNLFFALTVVSPNSYKDASKLKNASLALYQSPTIVQNLCIYMCLGFIGVLLSFLVIWVPYPIFAIRQLQELTLATPATVEELLHMMVDAYCFKKKGVEHMHILRVKLRRKLELATAQKDAMLALVDDAWWEQCLGLDVALGFKKTVTKPYVELFASVLNSLRAMSHALQLERDGRLHQPLIQALRQDVCAIETQALALLREIVGLVNDARVDLQLTRAKALESQLQSLLLRFHATQSELLSHMQPTTADVQANMPLHLFVFALQALCTAMIEFPDALRLKNHNTSTRVLHFLVRALKEFVDPAKYTAYRFQTAGRVWLALLLASLLSVYVFGYSATTATTIAYIMGNQIGGSFGISLFRAAGVVAGVIVPSIALFFICSYGGEHMAVVVVFRDAFLFFWVTVSMYVKWQGGLDAYAGLVSAFITVGVLLPDEVCPAPGSLTSYANVVQAMLAVLLIVGVELLLWPESAFILVRKNVQKHLRLCQTAFAALFEHNVRATGPMDATALAAVRAVVLAAAPAVLKEQEVLRKEAIFEPRLWHPPFSQPRYAKIMDACDQLLTNTVILFKLMLWSQHHSRPSPATPAALTTTERAIHDAFDSLHVLFGLQYWNADADQMALFAQVQEAFRHADKNGNGELDASDVRALLLHVFEQAGAVPGDALETYVRDFMDVVDPQRSGKVAFAEFTAALENGLLLEVEVLPRPKVVAPDVAVDASPFLTPRASDEALEEQEAGVRRAYDILNVEGCSLLETAETMRRDFAAWLLDGRRFQRLPMEELVLLHSLLSAVNGIAHDLAVLEEVAAHP</sequence>
<dbReference type="PANTHER" id="PTHR30509:SF9">
    <property type="entry name" value="MULTIDRUG RESISTANCE PROTEIN MDTO"/>
    <property type="match status" value="1"/>
</dbReference>
<dbReference type="OrthoDB" id="68611at2759"/>